<accession>A0A5J6T317</accession>
<dbReference type="Proteomes" id="UP000327532">
    <property type="component" value="Segment"/>
</dbReference>
<sequence>MPLAKIGRLFPDLAHSEPEVIAYEHGFLWAQKCEVWFPDRPDDPCTILLVYKSIQLRDTNQMYRDVAQTIFEAECQDVLFETIHENEEMLRGKAQVTMMRLSAANHERWFTRERVEQILREGVRITFREAA</sequence>
<dbReference type="KEGG" id="vg:65122333"/>
<name>A0A5J6T317_9CAUD</name>
<reference evidence="1 2" key="1">
    <citation type="submission" date="2019-08" db="EMBL/GenBank/DDBJ databases">
        <authorList>
            <person name="Pratt D."/>
            <person name="Casey M."/>
            <person name="Delaney K."/>
            <person name="Garza G."/>
            <person name="Hunt M."/>
            <person name="Riley S."/>
            <person name="Reid J."/>
            <person name="Ettinger A.-S.H."/>
            <person name="Ettinger W.F."/>
            <person name="Fay M."/>
            <person name="Mckenzie S.K."/>
            <person name="Anders K.R."/>
            <person name="Garlena R.A."/>
            <person name="Russell D.A."/>
            <person name="Pope W.H."/>
            <person name="Jacobs-Sera D."/>
            <person name="Hatfull G.F."/>
        </authorList>
    </citation>
    <scope>NUCLEOTIDE SEQUENCE [LARGE SCALE GENOMIC DNA]</scope>
</reference>
<dbReference type="EMBL" id="MN310541">
    <property type="protein sequence ID" value="QFG04553.1"/>
    <property type="molecule type" value="Genomic_DNA"/>
</dbReference>
<protein>
    <submittedName>
        <fullName evidence="1">Uncharacterized protein</fullName>
    </submittedName>
</protein>
<organism evidence="1 2">
    <name type="scientific">Mycobacterium phage Jeeves</name>
    <dbReference type="NCBI Taxonomy" id="2652402"/>
    <lineage>
        <taxon>Viruses</taxon>
        <taxon>Duplodnaviria</taxon>
        <taxon>Heunggongvirae</taxon>
        <taxon>Uroviricota</taxon>
        <taxon>Caudoviricetes</taxon>
        <taxon>Luchadorvirus</taxon>
        <taxon>Luchadorvirus jeeves</taxon>
        <taxon>Lucadorvirus jeeves</taxon>
    </lineage>
</organism>
<evidence type="ECO:0000313" key="2">
    <source>
        <dbReference type="Proteomes" id="UP000327532"/>
    </source>
</evidence>
<dbReference type="GeneID" id="65122333"/>
<dbReference type="RefSeq" id="YP_010104388.1">
    <property type="nucleotide sequence ID" value="NC_055817.1"/>
</dbReference>
<evidence type="ECO:0000313" key="1">
    <source>
        <dbReference type="EMBL" id="QFG04553.1"/>
    </source>
</evidence>
<keyword evidence="2" id="KW-1185">Reference proteome</keyword>
<gene>
    <name evidence="1" type="primary">78</name>
    <name evidence="1" type="ORF">SEA_JEEVES_78</name>
</gene>
<proteinExistence type="predicted"/>